<comment type="caution">
    <text evidence="1">The sequence shown here is derived from an EMBL/GenBank/DDBJ whole genome shotgun (WGS) entry which is preliminary data.</text>
</comment>
<dbReference type="EMBL" id="MTEI01000003">
    <property type="protein sequence ID" value="OQW88766.1"/>
    <property type="molecule type" value="Genomic_DNA"/>
</dbReference>
<protein>
    <submittedName>
        <fullName evidence="1">Polysaccharide deacetylase</fullName>
    </submittedName>
</protein>
<dbReference type="AlphaFoldDB" id="A0A1W9KX55"/>
<dbReference type="Gene3D" id="3.20.20.370">
    <property type="entry name" value="Glycoside hydrolase/deacetylase"/>
    <property type="match status" value="1"/>
</dbReference>
<evidence type="ECO:0000313" key="2">
    <source>
        <dbReference type="Proteomes" id="UP000192505"/>
    </source>
</evidence>
<reference evidence="1 2" key="1">
    <citation type="submission" date="2017-01" db="EMBL/GenBank/DDBJ databases">
        <title>Novel large sulfur bacteria in the metagenomes of groundwater-fed chemosynthetic microbial mats in the Lake Huron basin.</title>
        <authorList>
            <person name="Sharrar A.M."/>
            <person name="Flood B.E."/>
            <person name="Bailey J.V."/>
            <person name="Jones D.S."/>
            <person name="Biddanda B."/>
            <person name="Ruberg S.A."/>
            <person name="Marcus D.N."/>
            <person name="Dick G.J."/>
        </authorList>
    </citation>
    <scope>NUCLEOTIDE SEQUENCE [LARGE SCALE GENOMIC DNA]</scope>
    <source>
        <strain evidence="1">A7</strain>
    </source>
</reference>
<dbReference type="GO" id="GO:0005975">
    <property type="term" value="P:carbohydrate metabolic process"/>
    <property type="evidence" value="ECO:0007669"/>
    <property type="project" value="InterPro"/>
</dbReference>
<accession>A0A1W9KX55</accession>
<sequence length="320" mass="36423">MMDVFLTVDVEIWCRGWTDLDSKFPDAFRRYIYGPTDRGDFGLPYQMRVLDEHGLKGVFFIEPLFSLRFGQTALDEIVGLVREGGHEVQLHLHTEWADEAHHPVLPGLTTKRQHLRYFSRDDQVTLIEKGLELMQRAGISDINAFRAGSFAFNRDTLLALAQIGIPFDSSYNAAMFGPDSGVMPGLCLVEPMDCDDVHEYPMTVYRDGTATLRHAQLTACSFAEMQGLLWQALEQGRRSFVILSHGFELLNLQKDRPDPVVVDRFNRLCAFLGRNRDSFQVRGFKGLVPKLVSDQPGPLQSPMYRTATRVLSQAYRRRFG</sequence>
<evidence type="ECO:0000313" key="1">
    <source>
        <dbReference type="EMBL" id="OQW88766.1"/>
    </source>
</evidence>
<dbReference type="SUPFAM" id="SSF88713">
    <property type="entry name" value="Glycoside hydrolase/deacetylase"/>
    <property type="match status" value="1"/>
</dbReference>
<dbReference type="CDD" id="cd10933">
    <property type="entry name" value="CE4_u9"/>
    <property type="match status" value="1"/>
</dbReference>
<dbReference type="InterPro" id="IPR011330">
    <property type="entry name" value="Glyco_hydro/deAcase_b/a-brl"/>
</dbReference>
<name>A0A1W9KX55_9BURK</name>
<dbReference type="Proteomes" id="UP000192505">
    <property type="component" value="Unassembled WGS sequence"/>
</dbReference>
<organism evidence="1 2">
    <name type="scientific">Rhodoferax ferrireducens</name>
    <dbReference type="NCBI Taxonomy" id="192843"/>
    <lineage>
        <taxon>Bacteria</taxon>
        <taxon>Pseudomonadati</taxon>
        <taxon>Pseudomonadota</taxon>
        <taxon>Betaproteobacteria</taxon>
        <taxon>Burkholderiales</taxon>
        <taxon>Comamonadaceae</taxon>
        <taxon>Rhodoferax</taxon>
    </lineage>
</organism>
<proteinExistence type="predicted"/>
<gene>
    <name evidence="1" type="ORF">BWK72_07370</name>
</gene>